<dbReference type="GO" id="GO:0005829">
    <property type="term" value="C:cytosol"/>
    <property type="evidence" value="ECO:0007669"/>
    <property type="project" value="TreeGrafter"/>
</dbReference>
<proteinExistence type="inferred from homology"/>
<reference evidence="2 3" key="1">
    <citation type="submission" date="2015-11" db="EMBL/GenBank/DDBJ databases">
        <title>Genomic analysis of 38 Legionella species identifies large and diverse effector repertoires.</title>
        <authorList>
            <person name="Burstein D."/>
            <person name="Amaro F."/>
            <person name="Zusman T."/>
            <person name="Lifshitz Z."/>
            <person name="Cohen O."/>
            <person name="Gilbert J.A."/>
            <person name="Pupko T."/>
            <person name="Shuman H.A."/>
            <person name="Segal G."/>
        </authorList>
    </citation>
    <scope>NUCLEOTIDE SEQUENCE [LARGE SCALE GENOMIC DNA]</scope>
    <source>
        <strain evidence="2 3">ORW</strain>
    </source>
</reference>
<accession>A0A0W0S4R0</accession>
<dbReference type="Pfam" id="PF01042">
    <property type="entry name" value="Ribonuc_L-PSP"/>
    <property type="match status" value="1"/>
</dbReference>
<dbReference type="InterPro" id="IPR006175">
    <property type="entry name" value="YjgF/YER057c/UK114"/>
</dbReference>
<dbReference type="OrthoDB" id="9808943at2"/>
<dbReference type="GO" id="GO:0019239">
    <property type="term" value="F:deaminase activity"/>
    <property type="evidence" value="ECO:0007669"/>
    <property type="project" value="TreeGrafter"/>
</dbReference>
<dbReference type="PANTHER" id="PTHR11803">
    <property type="entry name" value="2-IMINOBUTANOATE/2-IMINOPROPANOATE DEAMINASE RIDA"/>
    <property type="match status" value="1"/>
</dbReference>
<dbReference type="STRING" id="28084.Lche_3275"/>
<protein>
    <submittedName>
        <fullName evidence="2">RutC family protein YjgH</fullName>
    </submittedName>
</protein>
<comment type="similarity">
    <text evidence="1">Belongs to the RutC family.</text>
</comment>
<gene>
    <name evidence="2" type="primary">yjgH</name>
    <name evidence="2" type="ORF">Lche_3275</name>
</gene>
<dbReference type="InterPro" id="IPR035959">
    <property type="entry name" value="RutC-like_sf"/>
</dbReference>
<dbReference type="PANTHER" id="PTHR11803:SF58">
    <property type="entry name" value="PROTEIN HMF1-RELATED"/>
    <property type="match status" value="1"/>
</dbReference>
<evidence type="ECO:0000313" key="2">
    <source>
        <dbReference type="EMBL" id="KTC78486.1"/>
    </source>
</evidence>
<comment type="caution">
    <text evidence="2">The sequence shown here is derived from an EMBL/GenBank/DDBJ whole genome shotgun (WGS) entry which is preliminary data.</text>
</comment>
<organism evidence="2 3">
    <name type="scientific">Legionella cherrii</name>
    <dbReference type="NCBI Taxonomy" id="28084"/>
    <lineage>
        <taxon>Bacteria</taxon>
        <taxon>Pseudomonadati</taxon>
        <taxon>Pseudomonadota</taxon>
        <taxon>Gammaproteobacteria</taxon>
        <taxon>Legionellales</taxon>
        <taxon>Legionellaceae</taxon>
        <taxon>Legionella</taxon>
    </lineage>
</organism>
<dbReference type="SUPFAM" id="SSF55298">
    <property type="entry name" value="YjgF-like"/>
    <property type="match status" value="1"/>
</dbReference>
<evidence type="ECO:0000256" key="1">
    <source>
        <dbReference type="ARBA" id="ARBA00010552"/>
    </source>
</evidence>
<dbReference type="RefSeq" id="WP_058388324.1">
    <property type="nucleotide sequence ID" value="NZ_LNXW01000014.1"/>
</dbReference>
<sequence>MDKKVIQVPELLSYDKYGFTQCVQFNDLIFVTGQAGEDRDGRLVGKDIESQTRQLFKNIEFALHAANSDLSQILAMTSYVVDIEKNGLAYFTTRKECMPVSSYTSTSVGVAALANLGLLVEVTCIAAVHNHKT</sequence>
<dbReference type="EMBL" id="LNXW01000014">
    <property type="protein sequence ID" value="KTC78486.1"/>
    <property type="molecule type" value="Genomic_DNA"/>
</dbReference>
<evidence type="ECO:0000313" key="3">
    <source>
        <dbReference type="Proteomes" id="UP000054921"/>
    </source>
</evidence>
<dbReference type="Proteomes" id="UP000054921">
    <property type="component" value="Unassembled WGS sequence"/>
</dbReference>
<dbReference type="AlphaFoldDB" id="A0A0W0S4R0"/>
<dbReference type="CDD" id="cd00448">
    <property type="entry name" value="YjgF_YER057c_UK114_family"/>
    <property type="match status" value="1"/>
</dbReference>
<dbReference type="PATRIC" id="fig|28084.5.peg.3553"/>
<dbReference type="Gene3D" id="3.30.1330.40">
    <property type="entry name" value="RutC-like"/>
    <property type="match status" value="1"/>
</dbReference>
<name>A0A0W0S4R0_9GAMM</name>